<evidence type="ECO:0000313" key="10">
    <source>
        <dbReference type="Proteomes" id="UP001196565"/>
    </source>
</evidence>
<feature type="transmembrane region" description="Helical" evidence="8">
    <location>
        <begin position="6"/>
        <end position="24"/>
    </location>
</feature>
<feature type="transmembrane region" description="Helical" evidence="8">
    <location>
        <begin position="169"/>
        <end position="188"/>
    </location>
</feature>
<feature type="transmembrane region" description="Helical" evidence="8">
    <location>
        <begin position="97"/>
        <end position="121"/>
    </location>
</feature>
<evidence type="ECO:0000256" key="5">
    <source>
        <dbReference type="ARBA" id="ARBA00022692"/>
    </source>
</evidence>
<evidence type="ECO:0000256" key="7">
    <source>
        <dbReference type="ARBA" id="ARBA00023136"/>
    </source>
</evidence>
<dbReference type="Proteomes" id="UP001196565">
    <property type="component" value="Unassembled WGS sequence"/>
</dbReference>
<evidence type="ECO:0000256" key="4">
    <source>
        <dbReference type="ARBA" id="ARBA00022475"/>
    </source>
</evidence>
<dbReference type="Gene3D" id="1.20.1530.20">
    <property type="match status" value="1"/>
</dbReference>
<evidence type="ECO:0000256" key="8">
    <source>
        <dbReference type="SAM" id="Phobius"/>
    </source>
</evidence>
<sequence length="308" mass="31501">MTAILLDALVPIFAVMALGYFAGWMRDIDNRHVGELNALVMDFALPASLFAATAATPRAMLLAQLPLVTIFAASMLLLYGISFVMQRALFRLSAAEASVQALTVALPNYAAAGLPLITAVFGPAGTLYVALSIATGSVVLSPLTLAVLEATGAERSGTTGVMRAIGRSLCKPVVLGPLAGIALSLLGVSMPDAVGRSFELIGQTAGGVALFLTGLILSAQRMALSGNVWSGVLLKNAVHPVLAVLLLAAMPLDVEARRAAILLCALPSGFFGALFALRYGVDSSLAGSTLIVSSLASAVALPVALILT</sequence>
<evidence type="ECO:0000256" key="6">
    <source>
        <dbReference type="ARBA" id="ARBA00022989"/>
    </source>
</evidence>
<organism evidence="9 10">
    <name type="scientific">Roseomonas alba</name>
    <dbReference type="NCBI Taxonomy" id="2846776"/>
    <lineage>
        <taxon>Bacteria</taxon>
        <taxon>Pseudomonadati</taxon>
        <taxon>Pseudomonadota</taxon>
        <taxon>Alphaproteobacteria</taxon>
        <taxon>Acetobacterales</taxon>
        <taxon>Roseomonadaceae</taxon>
        <taxon>Roseomonas</taxon>
    </lineage>
</organism>
<evidence type="ECO:0000256" key="2">
    <source>
        <dbReference type="ARBA" id="ARBA00010145"/>
    </source>
</evidence>
<comment type="similarity">
    <text evidence="2">Belongs to the auxin efflux carrier (TC 2.A.69) family.</text>
</comment>
<keyword evidence="4" id="KW-1003">Cell membrane</keyword>
<dbReference type="Pfam" id="PF03547">
    <property type="entry name" value="Mem_trans"/>
    <property type="match status" value="1"/>
</dbReference>
<comment type="caution">
    <text evidence="9">The sequence shown here is derived from an EMBL/GenBank/DDBJ whole genome shotgun (WGS) entry which is preliminary data.</text>
</comment>
<keyword evidence="10" id="KW-1185">Reference proteome</keyword>
<evidence type="ECO:0000256" key="3">
    <source>
        <dbReference type="ARBA" id="ARBA00022448"/>
    </source>
</evidence>
<comment type="subcellular location">
    <subcellularLocation>
        <location evidence="1">Cell membrane</location>
        <topology evidence="1">Multi-pass membrane protein</topology>
    </subcellularLocation>
</comment>
<feature type="transmembrane region" description="Helical" evidence="8">
    <location>
        <begin position="200"/>
        <end position="220"/>
    </location>
</feature>
<dbReference type="PANTHER" id="PTHR36838">
    <property type="entry name" value="AUXIN EFFLUX CARRIER FAMILY PROTEIN"/>
    <property type="match status" value="1"/>
</dbReference>
<keyword evidence="7 8" id="KW-0472">Membrane</keyword>
<feature type="transmembrane region" description="Helical" evidence="8">
    <location>
        <begin position="127"/>
        <end position="148"/>
    </location>
</feature>
<gene>
    <name evidence="9" type="ORF">KPL78_25945</name>
</gene>
<evidence type="ECO:0000313" key="9">
    <source>
        <dbReference type="EMBL" id="MBW6401326.1"/>
    </source>
</evidence>
<dbReference type="InterPro" id="IPR038770">
    <property type="entry name" value="Na+/solute_symporter_sf"/>
</dbReference>
<accession>A0ABS7AG98</accession>
<protein>
    <submittedName>
        <fullName evidence="9">AEC family transporter</fullName>
    </submittedName>
</protein>
<keyword evidence="3" id="KW-0813">Transport</keyword>
<feature type="transmembrane region" description="Helical" evidence="8">
    <location>
        <begin position="289"/>
        <end position="307"/>
    </location>
</feature>
<feature type="transmembrane region" description="Helical" evidence="8">
    <location>
        <begin position="36"/>
        <end position="55"/>
    </location>
</feature>
<dbReference type="InterPro" id="IPR004776">
    <property type="entry name" value="Mem_transp_PIN-like"/>
</dbReference>
<reference evidence="9 10" key="1">
    <citation type="submission" date="2021-07" db="EMBL/GenBank/DDBJ databases">
        <authorList>
            <person name="So Y."/>
        </authorList>
    </citation>
    <scope>NUCLEOTIDE SEQUENCE [LARGE SCALE GENOMIC DNA]</scope>
    <source>
        <strain evidence="9 10">HJA6</strain>
    </source>
</reference>
<keyword evidence="5 8" id="KW-0812">Transmembrane</keyword>
<proteinExistence type="inferred from homology"/>
<feature type="transmembrane region" description="Helical" evidence="8">
    <location>
        <begin position="258"/>
        <end position="277"/>
    </location>
</feature>
<evidence type="ECO:0000256" key="1">
    <source>
        <dbReference type="ARBA" id="ARBA00004651"/>
    </source>
</evidence>
<dbReference type="PANTHER" id="PTHR36838:SF1">
    <property type="entry name" value="SLR1864 PROTEIN"/>
    <property type="match status" value="1"/>
</dbReference>
<dbReference type="RefSeq" id="WP_219765923.1">
    <property type="nucleotide sequence ID" value="NZ_JAHYBZ010000011.1"/>
</dbReference>
<feature type="transmembrane region" description="Helical" evidence="8">
    <location>
        <begin position="61"/>
        <end position="85"/>
    </location>
</feature>
<keyword evidence="6 8" id="KW-1133">Transmembrane helix</keyword>
<dbReference type="EMBL" id="JAHYBZ010000011">
    <property type="protein sequence ID" value="MBW6401326.1"/>
    <property type="molecule type" value="Genomic_DNA"/>
</dbReference>
<name>A0ABS7AG98_9PROT</name>